<evidence type="ECO:0000313" key="3">
    <source>
        <dbReference type="Proteomes" id="UP001160499"/>
    </source>
</evidence>
<organism evidence="2 3">
    <name type="scientific">Streptomyces pseudovenezuelae</name>
    <dbReference type="NCBI Taxonomy" id="67350"/>
    <lineage>
        <taxon>Bacteria</taxon>
        <taxon>Bacillati</taxon>
        <taxon>Actinomycetota</taxon>
        <taxon>Actinomycetes</taxon>
        <taxon>Kitasatosporales</taxon>
        <taxon>Streptomycetaceae</taxon>
        <taxon>Streptomyces</taxon>
        <taxon>Streptomyces aurantiacus group</taxon>
    </lineage>
</organism>
<feature type="region of interest" description="Disordered" evidence="1">
    <location>
        <begin position="1"/>
        <end position="25"/>
    </location>
</feature>
<evidence type="ECO:0000256" key="1">
    <source>
        <dbReference type="SAM" id="MobiDB-lite"/>
    </source>
</evidence>
<comment type="caution">
    <text evidence="2">The sequence shown here is derived from an EMBL/GenBank/DDBJ whole genome shotgun (WGS) entry which is preliminary data.</text>
</comment>
<protein>
    <submittedName>
        <fullName evidence="2">Uncharacterized protein</fullName>
    </submittedName>
</protein>
<proteinExistence type="predicted"/>
<dbReference type="EMBL" id="JARXVH010000065">
    <property type="protein sequence ID" value="MDH6223000.1"/>
    <property type="molecule type" value="Genomic_DNA"/>
</dbReference>
<feature type="non-terminal residue" evidence="2">
    <location>
        <position position="39"/>
    </location>
</feature>
<sequence>MPRSLDPELRRTHGQLGEFGMGNNKVLKPPDMGKIAIVD</sequence>
<name>A0ABT6M4D9_9ACTN</name>
<accession>A0ABT6M4D9</accession>
<gene>
    <name evidence="2" type="ORF">M2283_010352</name>
</gene>
<reference evidence="2 3" key="1">
    <citation type="submission" date="2023-04" db="EMBL/GenBank/DDBJ databases">
        <title>Forest soil microbial communities from Buena Vista Peninsula, Colon Province, Panama.</title>
        <authorList>
            <person name="Bouskill N."/>
        </authorList>
    </citation>
    <scope>NUCLEOTIDE SEQUENCE [LARGE SCALE GENOMIC DNA]</scope>
    <source>
        <strain evidence="2 3">GGS1</strain>
    </source>
</reference>
<keyword evidence="3" id="KW-1185">Reference proteome</keyword>
<feature type="compositionally biased region" description="Basic and acidic residues" evidence="1">
    <location>
        <begin position="1"/>
        <end position="11"/>
    </location>
</feature>
<dbReference type="Proteomes" id="UP001160499">
    <property type="component" value="Unassembled WGS sequence"/>
</dbReference>
<evidence type="ECO:0000313" key="2">
    <source>
        <dbReference type="EMBL" id="MDH6223000.1"/>
    </source>
</evidence>